<dbReference type="Proteomes" id="UP000186524">
    <property type="component" value="Unassembled WGS sequence"/>
</dbReference>
<proteinExistence type="predicted"/>
<dbReference type="OrthoDB" id="1911879at2"/>
<name>A0A1Q5P4M7_9BACI</name>
<dbReference type="EMBL" id="MRWQ01000005">
    <property type="protein sequence ID" value="OKL37052.1"/>
    <property type="molecule type" value="Genomic_DNA"/>
</dbReference>
<reference evidence="2 3" key="1">
    <citation type="submission" date="2016-12" db="EMBL/GenBank/DDBJ databases">
        <title>Domibacillus sp. SAOS 44 whole genome sequencing.</title>
        <authorList>
            <person name="Verma A."/>
            <person name="Krishnamurthi S."/>
        </authorList>
    </citation>
    <scope>NUCLEOTIDE SEQUENCE [LARGE SCALE GENOMIC DNA]</scope>
    <source>
        <strain evidence="2 3">SAOS 44</strain>
    </source>
</reference>
<protein>
    <recommendedName>
        <fullName evidence="1">YhfM-like domain-containing protein</fullName>
    </recommendedName>
</protein>
<dbReference type="AlphaFoldDB" id="A0A1Q5P4M7"/>
<feature type="domain" description="YhfM-like" evidence="1">
    <location>
        <begin position="78"/>
        <end position="167"/>
    </location>
</feature>
<gene>
    <name evidence="2" type="ORF">BLL40_05550</name>
</gene>
<evidence type="ECO:0000313" key="2">
    <source>
        <dbReference type="EMBL" id="OKL37052.1"/>
    </source>
</evidence>
<keyword evidence="3" id="KW-1185">Reference proteome</keyword>
<evidence type="ECO:0000313" key="3">
    <source>
        <dbReference type="Proteomes" id="UP000186524"/>
    </source>
</evidence>
<sequence length="180" mass="19991">MKTSKTHIGSVAVFLLLAVGCDDKPHTDTGVSDSDVENTVKNEASNDEVHTGSAIIESTGDIIIDIQSGIGEFKPFRMLNDSNIYEEVKGILGNADWETAEVNMIRPSDYRFEVINNEAKEKSVSTIYYLWVSPGAKNVELVAEGKSLYVQLNKSDSEKLFKILTDKQLSDHVIIRKLRP</sequence>
<accession>A0A1Q5P4M7</accession>
<dbReference type="Pfam" id="PF26353">
    <property type="entry name" value="YhfM"/>
    <property type="match status" value="1"/>
</dbReference>
<organism evidence="2 3">
    <name type="scientific">Domibacillus mangrovi</name>
    <dbReference type="NCBI Taxonomy" id="1714354"/>
    <lineage>
        <taxon>Bacteria</taxon>
        <taxon>Bacillati</taxon>
        <taxon>Bacillota</taxon>
        <taxon>Bacilli</taxon>
        <taxon>Bacillales</taxon>
        <taxon>Bacillaceae</taxon>
        <taxon>Domibacillus</taxon>
    </lineage>
</organism>
<dbReference type="PROSITE" id="PS51257">
    <property type="entry name" value="PROKAR_LIPOPROTEIN"/>
    <property type="match status" value="1"/>
</dbReference>
<comment type="caution">
    <text evidence="2">The sequence shown here is derived from an EMBL/GenBank/DDBJ whole genome shotgun (WGS) entry which is preliminary data.</text>
</comment>
<evidence type="ECO:0000259" key="1">
    <source>
        <dbReference type="Pfam" id="PF26353"/>
    </source>
</evidence>
<dbReference type="RefSeq" id="WP_073710933.1">
    <property type="nucleotide sequence ID" value="NZ_MRWQ01000005.1"/>
</dbReference>
<dbReference type="InterPro" id="IPR058780">
    <property type="entry name" value="YhfM-like_dom"/>
</dbReference>